<reference evidence="3 4" key="1">
    <citation type="submission" date="2015-03" db="EMBL/GenBank/DDBJ databases">
        <authorList>
            <consortium name="Pathogen Informatics"/>
            <person name="Murphy D."/>
        </authorList>
    </citation>
    <scope>NUCLEOTIDE SEQUENCE [LARGE SCALE GENOMIC DNA]</scope>
    <source>
        <strain evidence="3 4">PAP036</strain>
    </source>
</reference>
<dbReference type="InterPro" id="IPR025048">
    <property type="entry name" value="DUF3987"/>
</dbReference>
<evidence type="ECO:0000259" key="2">
    <source>
        <dbReference type="Pfam" id="PF09250"/>
    </source>
</evidence>
<proteinExistence type="predicted"/>
<dbReference type="AlphaFoldDB" id="A0AB33T265"/>
<evidence type="ECO:0000313" key="3">
    <source>
        <dbReference type="EMBL" id="CPT03693.1"/>
    </source>
</evidence>
<keyword evidence="1" id="KW-0175">Coiled coil</keyword>
<evidence type="ECO:0000256" key="1">
    <source>
        <dbReference type="SAM" id="Coils"/>
    </source>
</evidence>
<evidence type="ECO:0000313" key="4">
    <source>
        <dbReference type="Proteomes" id="UP000038487"/>
    </source>
</evidence>
<sequence length="999" mass="108108">MTTAEQLDIAVTAEATDGGTPGALTAEFKASLEQGRRNSDAREALIEARRPHVEEWLTRFSNDGRDVILPLAVALKAPIVPKWSEVTETDWDYVEERLRADGNIGLSLGASRRVCLDGDNAEATAAILAAGWHLHSVSPGSRNPRHGHAGGAHTLWRLPTWVPNYKLTGPSSAVLLENGAKIDVLAGPHQVVLPPSVVVTSEPDEPFHAGTYVMASEAGYCGPERDGWLLEDAGDDLILPLWMLSDEILAYAPPGTEIGAPPPGMEPLAGTIGFWRPKSSKSRDGQADDALTQAVDAWPFLEKIAEAGVLGSFVGYDRCGDNCAMWLRSGSAAAKSLTKHDCDEHGGRVQVWTTAFPNLPQGGYSAIDAYIGLTGGDIEADRGRVLAEQGLITPNSLVGFADTLFMAAERFEDRADDPAWCTGTVRVPDPSEVPTRGPAGNLRTTRAVQVHQTRDYWLDLAKKCAAGARAVRANVPGPGVQVAAQPVTSSDDPGDFPLDALPEPLRAHAEWVAHAQNVPIAMVAPMQLAVLNAACGRAKVRVRPGWAEDAALWFLVIAPPSTRKSPVLAEVRVPMDRAQEELIKQMSALRATRKLDAEVAEAAAEEARQAYKEAADKAALHRRFAGVLSGARQPAPPGVEPPIGSAATETRDLADLAEQVRVLEAAAEAAEAGVPGKVRLFFDDATPEAMQDLLRACRGRGFMLVPEGQGWFDRATRTDSQRMSLVDFLKAYSAEPITVDRILRGEFTIDDPFLAMLLMIQPAALREAMQGRDGTSRLRSNGAWARMATSYVPRVAADRFYNGAKDNEAVKAAYADRIEHEFIRTFTLAHTPQFRLSVGAEEAVAAVYDRVEDVKVAGNSNPDGMVEEWGKLVGRAIRIARMFAQLRVTDAALADPNAVHVIERGDFEAGWEIAYWLIRSQAFAMGISTNFAGPEERLEAAVKWMREAVRKHGVRTERQFKQNKTHSASWQAARDRLAADGEIELTTDGWIPGPNMAAA</sequence>
<name>A0AB33T265_9MYCO</name>
<feature type="domain" description="DNA primase/polymerase bifunctional N-terminal" evidence="2">
    <location>
        <begin position="68"/>
        <end position="202"/>
    </location>
</feature>
<dbReference type="SUPFAM" id="SSF56747">
    <property type="entry name" value="Prim-pol domain"/>
    <property type="match status" value="1"/>
</dbReference>
<accession>A0AB33T265</accession>
<gene>
    <name evidence="3" type="ORF">ERS075527_00605</name>
</gene>
<dbReference type="InterPro" id="IPR015330">
    <property type="entry name" value="DNA_primase/pol_bifunc_N"/>
</dbReference>
<organism evidence="3 4">
    <name type="scientific">Mycobacteroides abscessus</name>
    <dbReference type="NCBI Taxonomy" id="36809"/>
    <lineage>
        <taxon>Bacteria</taxon>
        <taxon>Bacillati</taxon>
        <taxon>Actinomycetota</taxon>
        <taxon>Actinomycetes</taxon>
        <taxon>Mycobacteriales</taxon>
        <taxon>Mycobacteriaceae</taxon>
        <taxon>Mycobacteroides</taxon>
    </lineage>
</organism>
<feature type="coiled-coil region" evidence="1">
    <location>
        <begin position="646"/>
        <end position="673"/>
    </location>
</feature>
<protein>
    <submittedName>
        <fullName evidence="3">Bifunctional DNA primase/polymerase, N-terminal</fullName>
    </submittedName>
</protein>
<dbReference type="Proteomes" id="UP000038487">
    <property type="component" value="Unassembled WGS sequence"/>
</dbReference>
<dbReference type="Pfam" id="PF13148">
    <property type="entry name" value="DUF3987"/>
    <property type="match status" value="1"/>
</dbReference>
<comment type="caution">
    <text evidence="3">The sequence shown here is derived from an EMBL/GenBank/DDBJ whole genome shotgun (WGS) entry which is preliminary data.</text>
</comment>
<dbReference type="RefSeq" id="WP_052537975.1">
    <property type="nucleotide sequence ID" value="NZ_CSUW01000001.1"/>
</dbReference>
<dbReference type="EMBL" id="CSUW01000001">
    <property type="protein sequence ID" value="CPT03693.1"/>
    <property type="molecule type" value="Genomic_DNA"/>
</dbReference>
<dbReference type="Pfam" id="PF09250">
    <property type="entry name" value="Prim-Pol"/>
    <property type="match status" value="1"/>
</dbReference>